<name>A0A485LTB6_9STRA</name>
<evidence type="ECO:0000256" key="1">
    <source>
        <dbReference type="SAM" id="Phobius"/>
    </source>
</evidence>
<feature type="transmembrane region" description="Helical" evidence="1">
    <location>
        <begin position="29"/>
        <end position="46"/>
    </location>
</feature>
<evidence type="ECO:0000313" key="2">
    <source>
        <dbReference type="EMBL" id="KAF0684144.1"/>
    </source>
</evidence>
<organism evidence="3 4">
    <name type="scientific">Aphanomyces stellatus</name>
    <dbReference type="NCBI Taxonomy" id="120398"/>
    <lineage>
        <taxon>Eukaryota</taxon>
        <taxon>Sar</taxon>
        <taxon>Stramenopiles</taxon>
        <taxon>Oomycota</taxon>
        <taxon>Saprolegniomycetes</taxon>
        <taxon>Saprolegniales</taxon>
        <taxon>Verrucalvaceae</taxon>
        <taxon>Aphanomyces</taxon>
    </lineage>
</organism>
<dbReference type="EMBL" id="VJMH01007320">
    <property type="protein sequence ID" value="KAF0684144.1"/>
    <property type="molecule type" value="Genomic_DNA"/>
</dbReference>
<accession>A0A485LTB6</accession>
<sequence>MVAEKAFRWHKMGFTNYIVHEFNRPTFRPFVYGGVASFFICGVLPARGASDEDKAKSVYWQRTNGKYDWAAEHH</sequence>
<keyword evidence="1" id="KW-0472">Membrane</keyword>
<keyword evidence="4" id="KW-1185">Reference proteome</keyword>
<evidence type="ECO:0000313" key="4">
    <source>
        <dbReference type="Proteomes" id="UP000332933"/>
    </source>
</evidence>
<gene>
    <name evidence="3" type="primary">Aste57867_23874</name>
    <name evidence="2" type="ORF">As57867_023801</name>
    <name evidence="3" type="ORF">ASTE57867_23874</name>
</gene>
<dbReference type="EMBL" id="CAADRA010007346">
    <property type="protein sequence ID" value="VFU00517.1"/>
    <property type="molecule type" value="Genomic_DNA"/>
</dbReference>
<keyword evidence="1" id="KW-1133">Transmembrane helix</keyword>
<keyword evidence="1" id="KW-0812">Transmembrane</keyword>
<dbReference type="Proteomes" id="UP000332933">
    <property type="component" value="Unassembled WGS sequence"/>
</dbReference>
<proteinExistence type="predicted"/>
<evidence type="ECO:0000313" key="3">
    <source>
        <dbReference type="EMBL" id="VFU00517.1"/>
    </source>
</evidence>
<dbReference type="OrthoDB" id="58250at2759"/>
<protein>
    <submittedName>
        <fullName evidence="3">Aste57867_23874 protein</fullName>
    </submittedName>
</protein>
<reference evidence="2" key="2">
    <citation type="submission" date="2019-06" db="EMBL/GenBank/DDBJ databases">
        <title>Genomics analysis of Aphanomyces spp. identifies a new class of oomycete effector associated with host adaptation.</title>
        <authorList>
            <person name="Gaulin E."/>
        </authorList>
    </citation>
    <scope>NUCLEOTIDE SEQUENCE</scope>
    <source>
        <strain evidence="2">CBS 578.67</strain>
    </source>
</reference>
<dbReference type="AlphaFoldDB" id="A0A485LTB6"/>
<reference evidence="3 4" key="1">
    <citation type="submission" date="2019-03" db="EMBL/GenBank/DDBJ databases">
        <authorList>
            <person name="Gaulin E."/>
            <person name="Dumas B."/>
        </authorList>
    </citation>
    <scope>NUCLEOTIDE SEQUENCE [LARGE SCALE GENOMIC DNA]</scope>
    <source>
        <strain evidence="3">CBS 568.67</strain>
    </source>
</reference>